<dbReference type="AlphaFoldDB" id="A0A371ET45"/>
<keyword evidence="3" id="KW-1185">Reference proteome</keyword>
<dbReference type="EMBL" id="QJKJ01012234">
    <property type="protein sequence ID" value="RDX69164.1"/>
    <property type="molecule type" value="Genomic_DNA"/>
</dbReference>
<feature type="non-terminal residue" evidence="2">
    <location>
        <position position="1"/>
    </location>
</feature>
<feature type="non-terminal residue" evidence="2">
    <location>
        <position position="156"/>
    </location>
</feature>
<gene>
    <name evidence="2" type="ORF">CR513_51759</name>
</gene>
<feature type="compositionally biased region" description="Basic and acidic residues" evidence="1">
    <location>
        <begin position="73"/>
        <end position="92"/>
    </location>
</feature>
<sequence length="156" mass="18210">MDIQKERMYLRWSKGFSQLEGVDFNKIFSLVVNHCFIRILLSIVTQFDLELEQLDLLKNSGHESKHVTTPLGQHDKLSIKHDPSTNEERDRMTSVPFANDVRSIMYGVPKCHPSLKTPIYHENSKHFDVKLHFIRNVIETKEILVEKVATEDNHIN</sequence>
<protein>
    <recommendedName>
        <fullName evidence="4">Copia protein</fullName>
    </recommendedName>
</protein>
<evidence type="ECO:0000256" key="1">
    <source>
        <dbReference type="SAM" id="MobiDB-lite"/>
    </source>
</evidence>
<dbReference type="Proteomes" id="UP000257109">
    <property type="component" value="Unassembled WGS sequence"/>
</dbReference>
<evidence type="ECO:0000313" key="3">
    <source>
        <dbReference type="Proteomes" id="UP000257109"/>
    </source>
</evidence>
<reference evidence="2" key="1">
    <citation type="submission" date="2018-05" db="EMBL/GenBank/DDBJ databases">
        <title>Draft genome of Mucuna pruriens seed.</title>
        <authorList>
            <person name="Nnadi N.E."/>
            <person name="Vos R."/>
            <person name="Hasami M.H."/>
            <person name="Devisetty U.K."/>
            <person name="Aguiy J.C."/>
        </authorList>
    </citation>
    <scope>NUCLEOTIDE SEQUENCE [LARGE SCALE GENOMIC DNA]</scope>
    <source>
        <strain evidence="2">JCA_2017</strain>
    </source>
</reference>
<comment type="caution">
    <text evidence="2">The sequence shown here is derived from an EMBL/GenBank/DDBJ whole genome shotgun (WGS) entry which is preliminary data.</text>
</comment>
<accession>A0A371ET45</accession>
<organism evidence="2 3">
    <name type="scientific">Mucuna pruriens</name>
    <name type="common">Velvet bean</name>
    <name type="synonym">Dolichos pruriens</name>
    <dbReference type="NCBI Taxonomy" id="157652"/>
    <lineage>
        <taxon>Eukaryota</taxon>
        <taxon>Viridiplantae</taxon>
        <taxon>Streptophyta</taxon>
        <taxon>Embryophyta</taxon>
        <taxon>Tracheophyta</taxon>
        <taxon>Spermatophyta</taxon>
        <taxon>Magnoliopsida</taxon>
        <taxon>eudicotyledons</taxon>
        <taxon>Gunneridae</taxon>
        <taxon>Pentapetalae</taxon>
        <taxon>rosids</taxon>
        <taxon>fabids</taxon>
        <taxon>Fabales</taxon>
        <taxon>Fabaceae</taxon>
        <taxon>Papilionoideae</taxon>
        <taxon>50 kb inversion clade</taxon>
        <taxon>NPAAA clade</taxon>
        <taxon>indigoferoid/millettioid clade</taxon>
        <taxon>Phaseoleae</taxon>
        <taxon>Mucuna</taxon>
    </lineage>
</organism>
<evidence type="ECO:0000313" key="2">
    <source>
        <dbReference type="EMBL" id="RDX69164.1"/>
    </source>
</evidence>
<proteinExistence type="predicted"/>
<feature type="region of interest" description="Disordered" evidence="1">
    <location>
        <begin position="65"/>
        <end position="92"/>
    </location>
</feature>
<name>A0A371ET45_MUCPR</name>
<evidence type="ECO:0008006" key="4">
    <source>
        <dbReference type="Google" id="ProtNLM"/>
    </source>
</evidence>